<sequence length="81" mass="9144">MILQQLKQYIEQHGRASRKALAMRFGLSEDGVEAMLDVWIRKGKLGKELVGCDSDGCCQSAKEIWYRPLKSDELAVTVMRG</sequence>
<evidence type="ECO:0000313" key="3">
    <source>
        <dbReference type="Proteomes" id="UP000031278"/>
    </source>
</evidence>
<name>A0A0B9GDY9_9GAMM</name>
<gene>
    <name evidence="2" type="ORF">RJ45_14280</name>
</gene>
<protein>
    <submittedName>
        <fullName evidence="2">Ferrous iron transport protein C</fullName>
    </submittedName>
</protein>
<dbReference type="Gene3D" id="1.10.10.10">
    <property type="entry name" value="Winged helix-like DNA-binding domain superfamily/Winged helix DNA-binding domain"/>
    <property type="match status" value="1"/>
</dbReference>
<dbReference type="InterPro" id="IPR015102">
    <property type="entry name" value="Tscrpt_reg_HTH_FeoC"/>
</dbReference>
<dbReference type="Proteomes" id="UP000031278">
    <property type="component" value="Unassembled WGS sequence"/>
</dbReference>
<proteinExistence type="predicted"/>
<evidence type="ECO:0000313" key="2">
    <source>
        <dbReference type="EMBL" id="KHT63035.1"/>
    </source>
</evidence>
<dbReference type="SUPFAM" id="SSF46785">
    <property type="entry name" value="Winged helix' DNA-binding domain"/>
    <property type="match status" value="1"/>
</dbReference>
<reference evidence="2 3" key="1">
    <citation type="submission" date="2014-12" db="EMBL/GenBank/DDBJ databases">
        <title>Genome sequencing of Photobacterium gaetbulicola AD005a.</title>
        <authorList>
            <person name="Adrian T.G.S."/>
            <person name="Chan K.G."/>
        </authorList>
    </citation>
    <scope>NUCLEOTIDE SEQUENCE [LARGE SCALE GENOMIC DNA]</scope>
    <source>
        <strain evidence="2 3">AD005a</strain>
    </source>
</reference>
<dbReference type="InterPro" id="IPR036388">
    <property type="entry name" value="WH-like_DNA-bd_sf"/>
</dbReference>
<comment type="caution">
    <text evidence="2">The sequence shown here is derived from an EMBL/GenBank/DDBJ whole genome shotgun (WGS) entry which is preliminary data.</text>
</comment>
<evidence type="ECO:0000259" key="1">
    <source>
        <dbReference type="Pfam" id="PF09012"/>
    </source>
</evidence>
<dbReference type="Pfam" id="PF09012">
    <property type="entry name" value="FeoC"/>
    <property type="match status" value="1"/>
</dbReference>
<dbReference type="EMBL" id="JWLZ01000163">
    <property type="protein sequence ID" value="KHT63035.1"/>
    <property type="molecule type" value="Genomic_DNA"/>
</dbReference>
<dbReference type="AlphaFoldDB" id="A0A0B9GDY9"/>
<dbReference type="RefSeq" id="WP_039463300.1">
    <property type="nucleotide sequence ID" value="NZ_JWLZ01000163.1"/>
</dbReference>
<organism evidence="2 3">
    <name type="scientific">Photobacterium gaetbulicola</name>
    <dbReference type="NCBI Taxonomy" id="1295392"/>
    <lineage>
        <taxon>Bacteria</taxon>
        <taxon>Pseudomonadati</taxon>
        <taxon>Pseudomonadota</taxon>
        <taxon>Gammaproteobacteria</taxon>
        <taxon>Vibrionales</taxon>
        <taxon>Vibrionaceae</taxon>
        <taxon>Photobacterium</taxon>
    </lineage>
</organism>
<dbReference type="InterPro" id="IPR036390">
    <property type="entry name" value="WH_DNA-bd_sf"/>
</dbReference>
<feature type="domain" description="Transcriptional regulator HTH-type FeoC" evidence="1">
    <location>
        <begin position="2"/>
        <end position="67"/>
    </location>
</feature>
<accession>A0A0B9GDY9</accession>